<organism evidence="3 4">
    <name type="scientific">Lacrimispora xylanisolvens</name>
    <dbReference type="NCBI Taxonomy" id="384636"/>
    <lineage>
        <taxon>Bacteria</taxon>
        <taxon>Bacillati</taxon>
        <taxon>Bacillota</taxon>
        <taxon>Clostridia</taxon>
        <taxon>Lachnospirales</taxon>
        <taxon>Lachnospiraceae</taxon>
        <taxon>Lacrimispora</taxon>
    </lineage>
</organism>
<reference evidence="3 4" key="1">
    <citation type="submission" date="2018-02" db="EMBL/GenBank/DDBJ databases">
        <title>Genomic Encyclopedia of Archaeal and Bacterial Type Strains, Phase II (KMG-II): from individual species to whole genera.</title>
        <authorList>
            <person name="Goeker M."/>
        </authorList>
    </citation>
    <scope>NUCLEOTIDE SEQUENCE [LARGE SCALE GENOMIC DNA]</scope>
    <source>
        <strain evidence="3 4">DSM 3808</strain>
    </source>
</reference>
<keyword evidence="1" id="KW-1133">Transmembrane helix</keyword>
<dbReference type="RefSeq" id="WP_104434524.1">
    <property type="nucleotide sequence ID" value="NZ_PTJA01000001.1"/>
</dbReference>
<name>A0A2S6HZJ3_9FIRM</name>
<accession>A0A2S6HZJ3</accession>
<dbReference type="GO" id="GO:0042802">
    <property type="term" value="F:identical protein binding"/>
    <property type="evidence" value="ECO:0007669"/>
    <property type="project" value="TreeGrafter"/>
</dbReference>
<comment type="caution">
    <text evidence="3">The sequence shown here is derived from an EMBL/GenBank/DDBJ whole genome shotgun (WGS) entry which is preliminary data.</text>
</comment>
<dbReference type="InterPro" id="IPR003594">
    <property type="entry name" value="HATPase_dom"/>
</dbReference>
<dbReference type="PANTHER" id="PTHR40448">
    <property type="entry name" value="TWO-COMPONENT SENSOR HISTIDINE KINASE"/>
    <property type="match status" value="1"/>
</dbReference>
<evidence type="ECO:0000256" key="1">
    <source>
        <dbReference type="SAM" id="Phobius"/>
    </source>
</evidence>
<proteinExistence type="predicted"/>
<keyword evidence="4" id="KW-1185">Reference proteome</keyword>
<sequence length="447" mass="50527">MPFTELFNRWFDFIYFFCFLNACLACMEVWFFSRFSNKKVKWYYFASYILIIYLLASMEISIRAAFSLSTFMELGALFLFGWLALKCAPAISATAAILAICIMQVVNGIFQSLLSLLLTVLFPYTMVLTTISGLLVMITVFFSYRLVLTWLKDRKVPMLPYILILMLPILFVLLVMQYVFSIYGNTVTVSADGTRISPEVNDWTMLIIQIAAYLCLFAVLFAYKELLKGFALQMRNTLLEQQVNAQANSVQEMQMRYEMTRTFRHDLNGHWTVLGGFLKTGEADKALEYLGKLTTMSDQLTFPCQTGNAVLNILLTNKLGIAHQKGIDVDCTVKIPDNCMLDDMDLCILFSNAVDNAVKACIAGNQTGPFLTLKTIQKGDFFMINIKNSRSDVFLPVSGTGIGLQSIKAVAEKYHGTVQIEKTPKTFRLTVLFLIPQHSDSISMHLT</sequence>
<keyword evidence="1" id="KW-0812">Transmembrane</keyword>
<evidence type="ECO:0000259" key="2">
    <source>
        <dbReference type="SMART" id="SM00387"/>
    </source>
</evidence>
<feature type="domain" description="Histidine kinase/HSP90-like ATPase" evidence="2">
    <location>
        <begin position="341"/>
        <end position="439"/>
    </location>
</feature>
<dbReference type="SUPFAM" id="SSF55874">
    <property type="entry name" value="ATPase domain of HSP90 chaperone/DNA topoisomerase II/histidine kinase"/>
    <property type="match status" value="1"/>
</dbReference>
<keyword evidence="1" id="KW-0472">Membrane</keyword>
<dbReference type="AlphaFoldDB" id="A0A2S6HZJ3"/>
<dbReference type="CDD" id="cd16935">
    <property type="entry name" value="HATPase_AgrC-ComD-like"/>
    <property type="match status" value="1"/>
</dbReference>
<dbReference type="Gene3D" id="3.30.565.10">
    <property type="entry name" value="Histidine kinase-like ATPase, C-terminal domain"/>
    <property type="match status" value="1"/>
</dbReference>
<dbReference type="PANTHER" id="PTHR40448:SF1">
    <property type="entry name" value="TWO-COMPONENT SENSOR HISTIDINE KINASE"/>
    <property type="match status" value="1"/>
</dbReference>
<feature type="transmembrane region" description="Helical" evidence="1">
    <location>
        <begin position="97"/>
        <end position="118"/>
    </location>
</feature>
<evidence type="ECO:0000313" key="4">
    <source>
        <dbReference type="Proteomes" id="UP000237749"/>
    </source>
</evidence>
<feature type="transmembrane region" description="Helical" evidence="1">
    <location>
        <begin position="124"/>
        <end position="147"/>
    </location>
</feature>
<feature type="transmembrane region" description="Helical" evidence="1">
    <location>
        <begin position="203"/>
        <end position="223"/>
    </location>
</feature>
<feature type="transmembrane region" description="Helical" evidence="1">
    <location>
        <begin position="40"/>
        <end position="58"/>
    </location>
</feature>
<dbReference type="SMART" id="SM00387">
    <property type="entry name" value="HATPase_c"/>
    <property type="match status" value="1"/>
</dbReference>
<dbReference type="Proteomes" id="UP000237749">
    <property type="component" value="Unassembled WGS sequence"/>
</dbReference>
<evidence type="ECO:0000313" key="3">
    <source>
        <dbReference type="EMBL" id="PPK83585.1"/>
    </source>
</evidence>
<dbReference type="Gene3D" id="1.10.287.130">
    <property type="match status" value="1"/>
</dbReference>
<gene>
    <name evidence="3" type="ORF">BXY41_101649</name>
</gene>
<dbReference type="InterPro" id="IPR032834">
    <property type="entry name" value="NatK-like_C"/>
</dbReference>
<dbReference type="InterPro" id="IPR036890">
    <property type="entry name" value="HATPase_C_sf"/>
</dbReference>
<feature type="transmembrane region" description="Helical" evidence="1">
    <location>
        <begin position="159"/>
        <end position="183"/>
    </location>
</feature>
<dbReference type="Pfam" id="PF14501">
    <property type="entry name" value="HATPase_c_5"/>
    <property type="match status" value="1"/>
</dbReference>
<dbReference type="GO" id="GO:0016301">
    <property type="term" value="F:kinase activity"/>
    <property type="evidence" value="ECO:0007669"/>
    <property type="project" value="UniProtKB-KW"/>
</dbReference>
<dbReference type="OrthoDB" id="358728at2"/>
<keyword evidence="3" id="KW-0418">Kinase</keyword>
<protein>
    <submittedName>
        <fullName evidence="3">Sensor histidine kinase YesM</fullName>
    </submittedName>
</protein>
<feature type="transmembrane region" description="Helical" evidence="1">
    <location>
        <begin position="13"/>
        <end position="33"/>
    </location>
</feature>
<dbReference type="EMBL" id="PTJA01000001">
    <property type="protein sequence ID" value="PPK83585.1"/>
    <property type="molecule type" value="Genomic_DNA"/>
</dbReference>
<keyword evidence="3" id="KW-0808">Transferase</keyword>